<dbReference type="SUPFAM" id="SSF53335">
    <property type="entry name" value="S-adenosyl-L-methionine-dependent methyltransferases"/>
    <property type="match status" value="1"/>
</dbReference>
<accession>A0A485APR8</accession>
<gene>
    <name evidence="1" type="ORF">NCTC12993_01794</name>
</gene>
<dbReference type="Gene3D" id="3.40.50.150">
    <property type="entry name" value="Vaccinia Virus protein VP39"/>
    <property type="match status" value="1"/>
</dbReference>
<keyword evidence="2" id="KW-1185">Reference proteome</keyword>
<sequence length="219" mass="25395">MTDNQALLNEIIEKYMVIAQRQKEQYEQTIPKMKLEQRNIANCKILLDRKVLLENLPKDAIVAEIGVDKGDFSEQILDICTPAKLYLVDAWHSERYHDGLFHQVTERFSKRIDSGEIEIKRGLSIEMAGDFADQSLDWVYIDTDHSYETTIRELCLYASKVKVGGIISGHDYTMGNFIKWYRYGVIEAVHQFCATFDWELIFITAETIENQSFAIRKIG</sequence>
<dbReference type="Proteomes" id="UP000401081">
    <property type="component" value="Unassembled WGS sequence"/>
</dbReference>
<proteinExistence type="predicted"/>
<dbReference type="InterPro" id="IPR029063">
    <property type="entry name" value="SAM-dependent_MTases_sf"/>
</dbReference>
<evidence type="ECO:0000313" key="1">
    <source>
        <dbReference type="EMBL" id="VFS61158.1"/>
    </source>
</evidence>
<name>A0A485APR8_KLUCR</name>
<dbReference type="AlphaFoldDB" id="A0A485APR8"/>
<dbReference type="EMBL" id="CAADJD010000015">
    <property type="protein sequence ID" value="VFS61158.1"/>
    <property type="molecule type" value="Genomic_DNA"/>
</dbReference>
<protein>
    <recommendedName>
        <fullName evidence="3">Class I SAM-dependent methyltransferase</fullName>
    </recommendedName>
</protein>
<organism evidence="1 2">
    <name type="scientific">Kluyvera cryocrescens</name>
    <name type="common">Kluyvera citrophila</name>
    <dbReference type="NCBI Taxonomy" id="580"/>
    <lineage>
        <taxon>Bacteria</taxon>
        <taxon>Pseudomonadati</taxon>
        <taxon>Pseudomonadota</taxon>
        <taxon>Gammaproteobacteria</taxon>
        <taxon>Enterobacterales</taxon>
        <taxon>Enterobacteriaceae</taxon>
        <taxon>Kluyvera</taxon>
    </lineage>
</organism>
<dbReference type="RefSeq" id="WP_415989447.1">
    <property type="nucleotide sequence ID" value="NZ_JBLMKG010000010.1"/>
</dbReference>
<evidence type="ECO:0000313" key="2">
    <source>
        <dbReference type="Proteomes" id="UP000401081"/>
    </source>
</evidence>
<dbReference type="Pfam" id="PF13578">
    <property type="entry name" value="Methyltransf_24"/>
    <property type="match status" value="1"/>
</dbReference>
<evidence type="ECO:0008006" key="3">
    <source>
        <dbReference type="Google" id="ProtNLM"/>
    </source>
</evidence>
<reference evidence="1 2" key="1">
    <citation type="submission" date="2019-03" db="EMBL/GenBank/DDBJ databases">
        <authorList>
            <consortium name="Pathogen Informatics"/>
        </authorList>
    </citation>
    <scope>NUCLEOTIDE SEQUENCE [LARGE SCALE GENOMIC DNA]</scope>
    <source>
        <strain evidence="1 2">NCTC12993</strain>
    </source>
</reference>